<feature type="transmembrane region" description="Helical" evidence="2">
    <location>
        <begin position="1291"/>
        <end position="1313"/>
    </location>
</feature>
<feature type="transmembrane region" description="Helical" evidence="2">
    <location>
        <begin position="850"/>
        <end position="874"/>
    </location>
</feature>
<dbReference type="NCBIfam" id="TIGR02353">
    <property type="entry name" value="NRPS_term_dom"/>
    <property type="match status" value="1"/>
</dbReference>
<dbReference type="OrthoDB" id="4317020at2"/>
<dbReference type="PROSITE" id="PS00455">
    <property type="entry name" value="AMP_BINDING"/>
    <property type="match status" value="1"/>
</dbReference>
<dbReference type="FunFam" id="3.40.50.12780:FF:000012">
    <property type="entry name" value="Non-ribosomal peptide synthetase"/>
    <property type="match status" value="1"/>
</dbReference>
<feature type="transmembrane region" description="Helical" evidence="2">
    <location>
        <begin position="1319"/>
        <end position="1343"/>
    </location>
</feature>
<keyword evidence="2" id="KW-0472">Membrane</keyword>
<dbReference type="Gene3D" id="3.40.50.1820">
    <property type="entry name" value="alpha/beta hydrolase"/>
    <property type="match status" value="1"/>
</dbReference>
<dbReference type="SUPFAM" id="SSF51161">
    <property type="entry name" value="Trimeric LpxA-like enzymes"/>
    <property type="match status" value="3"/>
</dbReference>
<accession>A0A2Z3GPW9</accession>
<feature type="compositionally biased region" description="Pro residues" evidence="1">
    <location>
        <begin position="9"/>
        <end position="20"/>
    </location>
</feature>
<feature type="transmembrane region" description="Helical" evidence="2">
    <location>
        <begin position="1046"/>
        <end position="1071"/>
    </location>
</feature>
<feature type="domain" description="Carrier" evidence="3">
    <location>
        <begin position="712"/>
        <end position="788"/>
    </location>
</feature>
<evidence type="ECO:0000313" key="4">
    <source>
        <dbReference type="EMBL" id="AWM31444.1"/>
    </source>
</evidence>
<dbReference type="Gene3D" id="2.160.10.10">
    <property type="entry name" value="Hexapeptide repeat proteins"/>
    <property type="match status" value="3"/>
</dbReference>
<dbReference type="RefSeq" id="WP_109652007.1">
    <property type="nucleotide sequence ID" value="NZ_CP029145.1"/>
</dbReference>
<dbReference type="InterPro" id="IPR045851">
    <property type="entry name" value="AMP-bd_C_sf"/>
</dbReference>
<evidence type="ECO:0000256" key="2">
    <source>
        <dbReference type="SAM" id="Phobius"/>
    </source>
</evidence>
<dbReference type="InterPro" id="IPR025110">
    <property type="entry name" value="AMP-bd_C"/>
</dbReference>
<name>A0A2Z3GPW9_9BACT</name>
<proteinExistence type="predicted"/>
<feature type="region of interest" description="Disordered" evidence="1">
    <location>
        <begin position="1"/>
        <end position="20"/>
    </location>
</feature>
<dbReference type="Gene3D" id="3.30.300.30">
    <property type="match status" value="1"/>
</dbReference>
<dbReference type="PANTHER" id="PTHR45527">
    <property type="entry name" value="NONRIBOSOMAL PEPTIDE SYNTHETASE"/>
    <property type="match status" value="1"/>
</dbReference>
<dbReference type="GO" id="GO:0044550">
    <property type="term" value="P:secondary metabolite biosynthetic process"/>
    <property type="evidence" value="ECO:0007669"/>
    <property type="project" value="TreeGrafter"/>
</dbReference>
<dbReference type="GO" id="GO:0005737">
    <property type="term" value="C:cytoplasm"/>
    <property type="evidence" value="ECO:0007669"/>
    <property type="project" value="TreeGrafter"/>
</dbReference>
<dbReference type="InterPro" id="IPR020845">
    <property type="entry name" value="AMP-binding_CS"/>
</dbReference>
<dbReference type="Gene3D" id="3.40.50.12780">
    <property type="entry name" value="N-terminal domain of ligase-like"/>
    <property type="match status" value="1"/>
</dbReference>
<dbReference type="Pfam" id="PF00501">
    <property type="entry name" value="AMP-binding"/>
    <property type="match status" value="1"/>
</dbReference>
<feature type="transmembrane region" description="Helical" evidence="2">
    <location>
        <begin position="813"/>
        <end position="838"/>
    </location>
</feature>
<keyword evidence="5" id="KW-1185">Reference proteome</keyword>
<dbReference type="InterPro" id="IPR009081">
    <property type="entry name" value="PP-bd_ACP"/>
</dbReference>
<dbReference type="InterPro" id="IPR000873">
    <property type="entry name" value="AMP-dep_synth/lig_dom"/>
</dbReference>
<sequence length="1507" mass="161193">MLDVNEPLVSPPPAPDPTPPVPEFEILFRKKEKLIASYLAAFAVVYYRHQPERSPAQLQATLHIANAALDFPAAAVTLGLHDTLTLAEVEAEATAQLALALAGVAEELGAGIMRARISFPAPEAQRPDQAWCVTLGFEQPGAVAVGFSCAEATGGLRVELFMPAHVQSVFEQLATAPGATVGHVFFLAPDEVAQLRQFSTVPQRVPTGGPQQLHRLFEETARTYPNQTAVQWAGRAVPYHELNAQADALAARLQAAGVRAGDFVGLLMHKSVELYAGMLAVLKAGAAYVPLDLSYPADRVTFILNDCGARALLVNDAPSDYLAAWPGQVLNLAEAPAGAPAAPLGPVAGGPESIAYVIYTSGTTGLPKGVLIPHRSICHLVRAEQLLFQTTPQDRVAQGFSVAFDASLEELWLAWAAGAALVPVPEETMKAPDALPDFLSTNQVTVFSTVPTLLSLLASAVPSLRLLILGGEVCPPELLAKWASRQCRVVNTYGPTEATVVATATDFVPGQKLTIGRPLAGYEALLLDQLGQLVPLGATGELCIGGPALAAGYLNRPELTAAKFNTVAELATGFSGRLYRTGDLARFEADGNVDFLGRIDTQVKIRGFRVELAEIESLLLQWPGIRNAAVALKTDDDGVQKLIAYLILDPAHPLLDAKAVRAYLRERLAPYMMPAALVPLASFPLLTSGKVDRKALPYPVVGDAAPTRELALPRTPTEAAVYAAWQKRFDTSDLSTTDDFFEIGGNSLLASLIISELRQQPQFAGLSVKEMYTRRTIEALAQAVDAAAAAAPAAAAEGPAGPPVPHASQATRVFTAVLQAAAVFLFYLVPVLILNTSIAVRPWLQAQADWAIVALVAAAVLAYVPVACGLVILFKWLIIGRFKAGEYPLWGLYYVRFWVVKKLVEAAPTQLLSATPYLNVFYRLLGARIGHGVYLGSTRLMTFDLLTLDDGASIAREAGLLGYRIERDRLILGPIRVGRDAYVGLRAILENDTELGDEAELDDLSVMAAGQRVPAREGWQGSPSQRVRTLAGAVPSRVRPGAPYMVVQTLAIALMLLLPTSASVPVFGFFYEAVERYGLLPALLTLVPLAAAYVLVLGALLALTKRFVAGRQLAGTLPLYSLAYVRHWLADAVLAQSLSVLKPLYATIYAPFWLRLLGAKVGRRAEISTLNHISADHLTVGAGAFLADSVSVGAPRVQRGQVAVETTVVGARTFIGNSAVLAGGTVLGTGQLIGALSTAPPAGAPANTSWVGSPAFLLPNRRVSATFTDALTFDPPAHLVWARGAMEFFKITLPFAFVSATFAAVYHYCAWHLRNGYPFWISALLGTGVLVGTVLALSLLTAATKWVLIGCYRPSEKPLWSSYVWRNELVNSLCESYVFLYWVTPLLGTPFATSFFLLMGSRIGHSVYLDTTEITEFDLAWVADHAVLNNGSTIQTHLFEDRIMKMSTLRIGRYATVGTSAVVLYDSVIGPGATLKSLSLLMKGETLPANTRWQGIPCAFIPGGVNG</sequence>
<dbReference type="EMBL" id="CP029145">
    <property type="protein sequence ID" value="AWM31444.1"/>
    <property type="molecule type" value="Genomic_DNA"/>
</dbReference>
<dbReference type="InterPro" id="IPR010071">
    <property type="entry name" value="AA_adenyl_dom"/>
</dbReference>
<dbReference type="GO" id="GO:0043041">
    <property type="term" value="P:amino acid activation for nonribosomal peptide biosynthetic process"/>
    <property type="evidence" value="ECO:0007669"/>
    <property type="project" value="TreeGrafter"/>
</dbReference>
<dbReference type="Pfam" id="PF00550">
    <property type="entry name" value="PP-binding"/>
    <property type="match status" value="1"/>
</dbReference>
<dbReference type="InterPro" id="IPR011004">
    <property type="entry name" value="Trimer_LpxA-like_sf"/>
</dbReference>
<gene>
    <name evidence="4" type="ORF">DDQ68_00755</name>
</gene>
<dbReference type="NCBIfam" id="TIGR01733">
    <property type="entry name" value="AA-adenyl-dom"/>
    <property type="match status" value="1"/>
</dbReference>
<reference evidence="5" key="1">
    <citation type="submission" date="2018-04" db="EMBL/GenBank/DDBJ databases">
        <title>Complete genome of Antarctic heterotrophic bacterium Hymenobacter nivis.</title>
        <authorList>
            <person name="Terashima M."/>
        </authorList>
    </citation>
    <scope>NUCLEOTIDE SEQUENCE [LARGE SCALE GENOMIC DNA]</scope>
    <source>
        <strain evidence="5">NBRC 111535</strain>
    </source>
</reference>
<evidence type="ECO:0000256" key="1">
    <source>
        <dbReference type="SAM" id="MobiDB-lite"/>
    </source>
</evidence>
<protein>
    <submittedName>
        <fullName evidence="4">Peptide synthetase</fullName>
    </submittedName>
</protein>
<dbReference type="InterPro" id="IPR036736">
    <property type="entry name" value="ACP-like_sf"/>
</dbReference>
<organism evidence="4 5">
    <name type="scientific">Hymenobacter nivis</name>
    <dbReference type="NCBI Taxonomy" id="1850093"/>
    <lineage>
        <taxon>Bacteria</taxon>
        <taxon>Pseudomonadati</taxon>
        <taxon>Bacteroidota</taxon>
        <taxon>Cytophagia</taxon>
        <taxon>Cytophagales</taxon>
        <taxon>Hymenobacteraceae</taxon>
        <taxon>Hymenobacter</taxon>
    </lineage>
</organism>
<keyword evidence="2" id="KW-1133">Transmembrane helix</keyword>
<evidence type="ECO:0000259" key="3">
    <source>
        <dbReference type="PROSITE" id="PS50075"/>
    </source>
</evidence>
<dbReference type="CDD" id="cd05930">
    <property type="entry name" value="A_NRPS"/>
    <property type="match status" value="1"/>
</dbReference>
<dbReference type="InterPro" id="IPR029058">
    <property type="entry name" value="AB_hydrolase_fold"/>
</dbReference>
<dbReference type="KEGG" id="hnv:DDQ68_00755"/>
<dbReference type="SUPFAM" id="SSF56801">
    <property type="entry name" value="Acetyl-CoA synthetase-like"/>
    <property type="match status" value="1"/>
</dbReference>
<dbReference type="FunFam" id="3.40.50.980:FF:000001">
    <property type="entry name" value="Non-ribosomal peptide synthetase"/>
    <property type="match status" value="1"/>
</dbReference>
<dbReference type="InterPro" id="IPR012728">
    <property type="entry name" value="Pls/PosA_C"/>
</dbReference>
<dbReference type="Proteomes" id="UP000245999">
    <property type="component" value="Chromosome"/>
</dbReference>
<dbReference type="GO" id="GO:0031177">
    <property type="term" value="F:phosphopantetheine binding"/>
    <property type="evidence" value="ECO:0007669"/>
    <property type="project" value="TreeGrafter"/>
</dbReference>
<keyword evidence="2" id="KW-0812">Transmembrane</keyword>
<dbReference type="SUPFAM" id="SSF47336">
    <property type="entry name" value="ACP-like"/>
    <property type="match status" value="1"/>
</dbReference>
<dbReference type="PROSITE" id="PS50075">
    <property type="entry name" value="CARRIER"/>
    <property type="match status" value="1"/>
</dbReference>
<evidence type="ECO:0000313" key="5">
    <source>
        <dbReference type="Proteomes" id="UP000245999"/>
    </source>
</evidence>
<dbReference type="PANTHER" id="PTHR45527:SF1">
    <property type="entry name" value="FATTY ACID SYNTHASE"/>
    <property type="match status" value="1"/>
</dbReference>
<dbReference type="Pfam" id="PF13193">
    <property type="entry name" value="AMP-binding_C"/>
    <property type="match status" value="1"/>
</dbReference>
<feature type="transmembrane region" description="Helical" evidence="2">
    <location>
        <begin position="1077"/>
        <end position="1103"/>
    </location>
</feature>
<dbReference type="InterPro" id="IPR042099">
    <property type="entry name" value="ANL_N_sf"/>
</dbReference>